<proteinExistence type="predicted"/>
<sequence>MKLTPRLLEIAKMVDKNSIVADIGTDHGYIPVYLIENKISKKVIACDINKAPLQSAIDYINNKKLQNKIDTRLGNGLSPLNENEVDTVIIAGMGGILIQNILEENKNISKKAEKFILQPMVASSELRKYLYDNNYKITDEKLAREDNRYYEIIVAKKGQEKVKDEIYYEIGKKLIEKNDPLLKPFLEKKINKNKSILKNIEKNSSKENLKYNQIKNRLSKLEVIYNDRFRKDN</sequence>
<dbReference type="RefSeq" id="WP_160197462.1">
    <property type="nucleotide sequence ID" value="NZ_QXXA01000009.1"/>
</dbReference>
<dbReference type="PIRSF" id="PIRSF018637">
    <property type="entry name" value="TrmK"/>
    <property type="match status" value="1"/>
</dbReference>
<dbReference type="AlphaFoldDB" id="A0A845QZR8"/>
<accession>A0A845QZR8</accession>
<dbReference type="Gene3D" id="3.40.50.150">
    <property type="entry name" value="Vaccinia Virus protein VP39"/>
    <property type="match status" value="1"/>
</dbReference>
<gene>
    <name evidence="1" type="ORF">D3Z33_09040</name>
</gene>
<dbReference type="OrthoDB" id="5881184at2"/>
<keyword evidence="1" id="KW-0489">Methyltransferase</keyword>
<dbReference type="InterPro" id="IPR029063">
    <property type="entry name" value="SAM-dependent_MTases_sf"/>
</dbReference>
<comment type="caution">
    <text evidence="1">The sequence shown here is derived from an EMBL/GenBank/DDBJ whole genome shotgun (WGS) entry which is preliminary data.</text>
</comment>
<dbReference type="Pfam" id="PF12847">
    <property type="entry name" value="Methyltransf_18"/>
    <property type="match status" value="1"/>
</dbReference>
<dbReference type="EMBL" id="QXXA01000009">
    <property type="protein sequence ID" value="NBI06996.1"/>
    <property type="molecule type" value="Genomic_DNA"/>
</dbReference>
<dbReference type="GO" id="GO:0032259">
    <property type="term" value="P:methylation"/>
    <property type="evidence" value="ECO:0007669"/>
    <property type="project" value="UniProtKB-KW"/>
</dbReference>
<dbReference type="PANTHER" id="PTHR38451:SF1">
    <property type="entry name" value="TRNA (ADENINE(22)-N(1))-METHYLTRANSFERASE"/>
    <property type="match status" value="1"/>
</dbReference>
<name>A0A845QZR8_9CLOT</name>
<evidence type="ECO:0000313" key="1">
    <source>
        <dbReference type="EMBL" id="NBI06996.1"/>
    </source>
</evidence>
<dbReference type="GO" id="GO:0160105">
    <property type="term" value="F:tRNA (adenine(22)-N1)-methyltransferase activity"/>
    <property type="evidence" value="ECO:0007669"/>
    <property type="project" value="InterPro"/>
</dbReference>
<dbReference type="SUPFAM" id="SSF53335">
    <property type="entry name" value="S-adenosyl-L-methionine-dependent methyltransferases"/>
    <property type="match status" value="1"/>
</dbReference>
<dbReference type="PANTHER" id="PTHR38451">
    <property type="entry name" value="TRNA (ADENINE(22)-N(1))-METHYLTRANSFERASE"/>
    <property type="match status" value="1"/>
</dbReference>
<keyword evidence="2" id="KW-1185">Reference proteome</keyword>
<protein>
    <submittedName>
        <fullName evidence="1">SAM-dependent methyltransferase</fullName>
    </submittedName>
</protein>
<reference evidence="1 2" key="1">
    <citation type="submission" date="2018-08" db="EMBL/GenBank/DDBJ databases">
        <title>Murine metabolic-syndrome-specific gut microbial biobank.</title>
        <authorList>
            <person name="Liu C."/>
        </authorList>
    </citation>
    <scope>NUCLEOTIDE SEQUENCE [LARGE SCALE GENOMIC DNA]</scope>
    <source>
        <strain evidence="1 2">583</strain>
    </source>
</reference>
<dbReference type="InterPro" id="IPR006901">
    <property type="entry name" value="TrmK"/>
</dbReference>
<evidence type="ECO:0000313" key="2">
    <source>
        <dbReference type="Proteomes" id="UP000467132"/>
    </source>
</evidence>
<keyword evidence="1" id="KW-0808">Transferase</keyword>
<dbReference type="CDD" id="cd02440">
    <property type="entry name" value="AdoMet_MTases"/>
    <property type="match status" value="1"/>
</dbReference>
<dbReference type="Proteomes" id="UP000467132">
    <property type="component" value="Unassembled WGS sequence"/>
</dbReference>
<organism evidence="1 2">
    <name type="scientific">Senegalia massiliensis</name>
    <dbReference type="NCBI Taxonomy" id="1720316"/>
    <lineage>
        <taxon>Bacteria</taxon>
        <taxon>Bacillati</taxon>
        <taxon>Bacillota</taxon>
        <taxon>Clostridia</taxon>
        <taxon>Eubacteriales</taxon>
        <taxon>Clostridiaceae</taxon>
        <taxon>Senegalia</taxon>
    </lineage>
</organism>